<reference evidence="2" key="1">
    <citation type="submission" date="2020-06" db="EMBL/GenBank/DDBJ databases">
        <title>Nostoc edaphicum CCNP1411 genome.</title>
        <authorList>
            <person name="Fidor A."/>
            <person name="Grabski M."/>
            <person name="Gawor J."/>
            <person name="Gromadka R."/>
            <person name="Wegrzyn G."/>
            <person name="Mazur-Marzec H."/>
        </authorList>
    </citation>
    <scope>NUCLEOTIDE SEQUENCE [LARGE SCALE GENOMIC DNA]</scope>
    <source>
        <strain evidence="2">CCNP1411</strain>
    </source>
</reference>
<name>A0A7D7QB01_9NOSO</name>
<dbReference type="AlphaFoldDB" id="A0A7D7QB01"/>
<evidence type="ECO:0000313" key="1">
    <source>
        <dbReference type="EMBL" id="QMS91055.1"/>
    </source>
</evidence>
<keyword evidence="2" id="KW-1185">Reference proteome</keyword>
<dbReference type="RefSeq" id="WP_181928728.1">
    <property type="nucleotide sequence ID" value="NZ_CP054698.1"/>
</dbReference>
<protein>
    <submittedName>
        <fullName evidence="1">Uncharacterized protein</fullName>
    </submittedName>
</protein>
<accession>A0A7D7QB01</accession>
<evidence type="ECO:0000313" key="2">
    <source>
        <dbReference type="Proteomes" id="UP000514713"/>
    </source>
</evidence>
<dbReference type="EMBL" id="CP054698">
    <property type="protein sequence ID" value="QMS91055.1"/>
    <property type="molecule type" value="Genomic_DNA"/>
</dbReference>
<organism evidence="1 2">
    <name type="scientific">Nostoc edaphicum CCNP1411</name>
    <dbReference type="NCBI Taxonomy" id="1472755"/>
    <lineage>
        <taxon>Bacteria</taxon>
        <taxon>Bacillati</taxon>
        <taxon>Cyanobacteriota</taxon>
        <taxon>Cyanophyceae</taxon>
        <taxon>Nostocales</taxon>
        <taxon>Nostocaceae</taxon>
        <taxon>Nostoc</taxon>
    </lineage>
</organism>
<dbReference type="Proteomes" id="UP000514713">
    <property type="component" value="Chromosome"/>
</dbReference>
<proteinExistence type="predicted"/>
<dbReference type="KEGG" id="ned:HUN01_26995"/>
<gene>
    <name evidence="1" type="ORF">HUN01_26995</name>
</gene>
<sequence length="64" mass="7634">MRYINHKGDRLINSSRRSQKRFLRRATPTHSHSVYNICFTRGDRIPWIAEISDAIDLPDAYEMR</sequence>